<dbReference type="EMBL" id="ABOX02000014">
    <property type="protein sequence ID" value="EEF60807.1"/>
    <property type="molecule type" value="Genomic_DNA"/>
</dbReference>
<dbReference type="Proteomes" id="UP000003688">
    <property type="component" value="Unassembled WGS sequence"/>
</dbReference>
<dbReference type="STRING" id="320771.Cflav_PD3665"/>
<accession>B9XHH2</accession>
<dbReference type="AlphaFoldDB" id="B9XHH2"/>
<proteinExistence type="predicted"/>
<organism evidence="1 2">
    <name type="scientific">Pedosphaera parvula (strain Ellin514)</name>
    <dbReference type="NCBI Taxonomy" id="320771"/>
    <lineage>
        <taxon>Bacteria</taxon>
        <taxon>Pseudomonadati</taxon>
        <taxon>Verrucomicrobiota</taxon>
        <taxon>Pedosphaerae</taxon>
        <taxon>Pedosphaerales</taxon>
        <taxon>Pedosphaeraceae</taxon>
        <taxon>Pedosphaera</taxon>
    </lineage>
</organism>
<protein>
    <submittedName>
        <fullName evidence="1">Uncharacterized protein</fullName>
    </submittedName>
</protein>
<sequence length="75" mass="8631">MNDTPRYDGTHAKKGSPIRALGQEIKRYRSQLFFFWVAYDCQGAGFLKCQLEPVISILIPDPLSLKRSVQSPIWF</sequence>
<gene>
    <name evidence="1" type="ORF">Cflav_PD3665</name>
</gene>
<comment type="caution">
    <text evidence="1">The sequence shown here is derived from an EMBL/GenBank/DDBJ whole genome shotgun (WGS) entry which is preliminary data.</text>
</comment>
<keyword evidence="2" id="KW-1185">Reference proteome</keyword>
<evidence type="ECO:0000313" key="1">
    <source>
        <dbReference type="EMBL" id="EEF60807.1"/>
    </source>
</evidence>
<reference evidence="1 2" key="1">
    <citation type="journal article" date="2011" name="J. Bacteriol.">
        <title>Genome sequence of 'Pedosphaera parvula' Ellin514, an aerobic Verrucomicrobial isolate from pasture soil.</title>
        <authorList>
            <person name="Kant R."/>
            <person name="van Passel M.W."/>
            <person name="Sangwan P."/>
            <person name="Palva A."/>
            <person name="Lucas S."/>
            <person name="Copeland A."/>
            <person name="Lapidus A."/>
            <person name="Glavina Del Rio T."/>
            <person name="Dalin E."/>
            <person name="Tice H."/>
            <person name="Bruce D."/>
            <person name="Goodwin L."/>
            <person name="Pitluck S."/>
            <person name="Chertkov O."/>
            <person name="Larimer F.W."/>
            <person name="Land M.L."/>
            <person name="Hauser L."/>
            <person name="Brettin T.S."/>
            <person name="Detter J.C."/>
            <person name="Han S."/>
            <person name="de Vos W.M."/>
            <person name="Janssen P.H."/>
            <person name="Smidt H."/>
        </authorList>
    </citation>
    <scope>NUCLEOTIDE SEQUENCE [LARGE SCALE GENOMIC DNA]</scope>
    <source>
        <strain evidence="1 2">Ellin514</strain>
    </source>
</reference>
<name>B9XHH2_PEDPL</name>
<evidence type="ECO:0000313" key="2">
    <source>
        <dbReference type="Proteomes" id="UP000003688"/>
    </source>
</evidence>